<protein>
    <submittedName>
        <fullName evidence="1">Uncharacterized protein</fullName>
    </submittedName>
</protein>
<proteinExistence type="predicted"/>
<dbReference type="AlphaFoldDB" id="A0A382ZTW3"/>
<evidence type="ECO:0000313" key="1">
    <source>
        <dbReference type="EMBL" id="SVD98853.1"/>
    </source>
</evidence>
<gene>
    <name evidence="1" type="ORF">METZ01_LOCUS451707</name>
</gene>
<sequence length="72" mass="8638">MSNGRVIEEHGNLDRKKVLSLESYNIRGRSFRVFELGEFFFIKRENRWQKKKSVSLNTGNYRVMKEAIDRNN</sequence>
<reference evidence="1" key="1">
    <citation type="submission" date="2018-05" db="EMBL/GenBank/DDBJ databases">
        <authorList>
            <person name="Lanie J.A."/>
            <person name="Ng W.-L."/>
            <person name="Kazmierczak K.M."/>
            <person name="Andrzejewski T.M."/>
            <person name="Davidsen T.M."/>
            <person name="Wayne K.J."/>
            <person name="Tettelin H."/>
            <person name="Glass J.I."/>
            <person name="Rusch D."/>
            <person name="Podicherti R."/>
            <person name="Tsui H.-C.T."/>
            <person name="Winkler M.E."/>
        </authorList>
    </citation>
    <scope>NUCLEOTIDE SEQUENCE</scope>
</reference>
<organism evidence="1">
    <name type="scientific">marine metagenome</name>
    <dbReference type="NCBI Taxonomy" id="408172"/>
    <lineage>
        <taxon>unclassified sequences</taxon>
        <taxon>metagenomes</taxon>
        <taxon>ecological metagenomes</taxon>
    </lineage>
</organism>
<feature type="non-terminal residue" evidence="1">
    <location>
        <position position="72"/>
    </location>
</feature>
<accession>A0A382ZTW3</accession>
<dbReference type="EMBL" id="UINC01186577">
    <property type="protein sequence ID" value="SVD98853.1"/>
    <property type="molecule type" value="Genomic_DNA"/>
</dbReference>
<name>A0A382ZTW3_9ZZZZ</name>